<reference evidence="17" key="1">
    <citation type="submission" date="2021-01" db="UniProtKB">
        <authorList>
            <consortium name="EnsemblMetazoa"/>
        </authorList>
    </citation>
    <scope>IDENTIFICATION</scope>
</reference>
<keyword evidence="6 14" id="KW-0349">Heme</keyword>
<evidence type="ECO:0000256" key="14">
    <source>
        <dbReference type="PIRSR" id="PIRSR602401-1"/>
    </source>
</evidence>
<comment type="similarity">
    <text evidence="5 15">Belongs to the cytochrome P450 family.</text>
</comment>
<evidence type="ECO:0000256" key="3">
    <source>
        <dbReference type="ARBA" id="ARBA00004174"/>
    </source>
</evidence>
<organism evidence="17 18">
    <name type="scientific">Nasonia vitripennis</name>
    <name type="common">Parasitic wasp</name>
    <dbReference type="NCBI Taxonomy" id="7425"/>
    <lineage>
        <taxon>Eukaryota</taxon>
        <taxon>Metazoa</taxon>
        <taxon>Ecdysozoa</taxon>
        <taxon>Arthropoda</taxon>
        <taxon>Hexapoda</taxon>
        <taxon>Insecta</taxon>
        <taxon>Pterygota</taxon>
        <taxon>Neoptera</taxon>
        <taxon>Endopterygota</taxon>
        <taxon>Hymenoptera</taxon>
        <taxon>Apocrita</taxon>
        <taxon>Proctotrupomorpha</taxon>
        <taxon>Chalcidoidea</taxon>
        <taxon>Pteromalidae</taxon>
        <taxon>Pteromalinae</taxon>
        <taxon>Nasonia</taxon>
    </lineage>
</organism>
<evidence type="ECO:0000256" key="4">
    <source>
        <dbReference type="ARBA" id="ARBA00004406"/>
    </source>
</evidence>
<name>A0A7M6UND0_NASVI</name>
<keyword evidence="8" id="KW-0256">Endoplasmic reticulum</keyword>
<evidence type="ECO:0008006" key="19">
    <source>
        <dbReference type="Google" id="ProtNLM"/>
    </source>
</evidence>
<comment type="function">
    <text evidence="2">May be involved in the metabolism of insect hormones and in the breakdown of synthetic insecticides.</text>
</comment>
<dbReference type="GO" id="GO:0005506">
    <property type="term" value="F:iron ion binding"/>
    <property type="evidence" value="ECO:0007669"/>
    <property type="project" value="InterPro"/>
</dbReference>
<comment type="cofactor">
    <cofactor evidence="1 14">
        <name>heme</name>
        <dbReference type="ChEBI" id="CHEBI:30413"/>
    </cofactor>
</comment>
<evidence type="ECO:0000256" key="8">
    <source>
        <dbReference type="ARBA" id="ARBA00022824"/>
    </source>
</evidence>
<dbReference type="GO" id="GO:0004497">
    <property type="term" value="F:monooxygenase activity"/>
    <property type="evidence" value="ECO:0007669"/>
    <property type="project" value="UniProtKB-KW"/>
</dbReference>
<evidence type="ECO:0000256" key="13">
    <source>
        <dbReference type="ARBA" id="ARBA00023136"/>
    </source>
</evidence>
<dbReference type="SUPFAM" id="SSF48264">
    <property type="entry name" value="Cytochrome P450"/>
    <property type="match status" value="1"/>
</dbReference>
<proteinExistence type="inferred from homology"/>
<evidence type="ECO:0000256" key="9">
    <source>
        <dbReference type="ARBA" id="ARBA00022848"/>
    </source>
</evidence>
<dbReference type="InterPro" id="IPR036396">
    <property type="entry name" value="Cyt_P450_sf"/>
</dbReference>
<evidence type="ECO:0000256" key="1">
    <source>
        <dbReference type="ARBA" id="ARBA00001971"/>
    </source>
</evidence>
<evidence type="ECO:0000313" key="18">
    <source>
        <dbReference type="Proteomes" id="UP000002358"/>
    </source>
</evidence>
<feature type="signal peptide" evidence="16">
    <location>
        <begin position="1"/>
        <end position="23"/>
    </location>
</feature>
<evidence type="ECO:0000256" key="10">
    <source>
        <dbReference type="ARBA" id="ARBA00023002"/>
    </source>
</evidence>
<dbReference type="Pfam" id="PF00067">
    <property type="entry name" value="p450"/>
    <property type="match status" value="1"/>
</dbReference>
<evidence type="ECO:0000256" key="16">
    <source>
        <dbReference type="SAM" id="SignalP"/>
    </source>
</evidence>
<dbReference type="OrthoDB" id="1470350at2759"/>
<keyword evidence="9" id="KW-0492">Microsome</keyword>
<comment type="subcellular location">
    <subcellularLocation>
        <location evidence="4">Endoplasmic reticulum membrane</location>
        <topology evidence="4">Peripheral membrane protein</topology>
    </subcellularLocation>
    <subcellularLocation>
        <location evidence="3">Microsome membrane</location>
        <topology evidence="3">Peripheral membrane protein</topology>
    </subcellularLocation>
</comment>
<dbReference type="Gene3D" id="1.10.630.10">
    <property type="entry name" value="Cytochrome P450"/>
    <property type="match status" value="1"/>
</dbReference>
<sequence>MLVLTTLLLGILILGAIHVHIRGRRGRILAKMPGPSGWPIIGVLPSVLVPIEKLWMVGRNMDKQYYPLYKFWLANHVIVAILNPDDAEVMLTSMQNIDKSSVYNFLHAWFGTGLLTSTGEKWQKRRKILTPAFHFNVLERYLTITVENSERAVKSLRGKGECVQDLVQFLTQHTLNIICEAAMGASLSRKEESQKKYRKAVHDMGSALVYRLVRPWLYSSWTFGCTAAGRMQTDALKILHRFTKNIIAERKEFHEKTDGRFLKNIVSKSSGADDDDEAVENEELHGYRKKRMAMLDLLIAAQRDGQQIDELGIREEVDTFMFEGHDTSAMGLCFALLLIAEHKDVQERIRQEVNEVLKNADGKLEMSELNKFNYLERVIKESLRLYPSVPFISRNITEDMQLKDYLIPRGTLVDVRIYLIHRDPKHWPDPLKFDPDRFLPERIQGRHPFSYIPFSAGPRNCIGQKFAMMELKVFVALIVKNFILEPIDFAHEVPILPDIVLRPARSVHVKFVPIAEK</sequence>
<dbReference type="PRINTS" id="PR00385">
    <property type="entry name" value="P450"/>
</dbReference>
<accession>A0A7M6UND0</accession>
<dbReference type="GO" id="GO:0016705">
    <property type="term" value="F:oxidoreductase activity, acting on paired donors, with incorporation or reduction of molecular oxygen"/>
    <property type="evidence" value="ECO:0007669"/>
    <property type="project" value="InterPro"/>
</dbReference>
<evidence type="ECO:0000256" key="2">
    <source>
        <dbReference type="ARBA" id="ARBA00003690"/>
    </source>
</evidence>
<dbReference type="PANTHER" id="PTHR24291:SF189">
    <property type="entry name" value="CYTOCHROME P450 4C3-RELATED"/>
    <property type="match status" value="1"/>
</dbReference>
<dbReference type="InterPro" id="IPR050196">
    <property type="entry name" value="Cytochrome_P450_Monoox"/>
</dbReference>
<dbReference type="PANTHER" id="PTHR24291">
    <property type="entry name" value="CYTOCHROME P450 FAMILY 4"/>
    <property type="match status" value="1"/>
</dbReference>
<dbReference type="InParanoid" id="A0A7M6UND0"/>
<feature type="binding site" description="axial binding residue" evidence="14">
    <location>
        <position position="461"/>
    </location>
    <ligand>
        <name>heme</name>
        <dbReference type="ChEBI" id="CHEBI:30413"/>
    </ligand>
    <ligandPart>
        <name>Fe</name>
        <dbReference type="ChEBI" id="CHEBI:18248"/>
    </ligandPart>
</feature>
<keyword evidence="7 14" id="KW-0479">Metal-binding</keyword>
<protein>
    <recommendedName>
        <fullName evidence="19">Cytochrome P450</fullName>
    </recommendedName>
</protein>
<dbReference type="GeneID" id="112939937"/>
<dbReference type="PROSITE" id="PS00086">
    <property type="entry name" value="CYTOCHROME_P450"/>
    <property type="match status" value="1"/>
</dbReference>
<evidence type="ECO:0000256" key="6">
    <source>
        <dbReference type="ARBA" id="ARBA00022617"/>
    </source>
</evidence>
<evidence type="ECO:0000313" key="17">
    <source>
        <dbReference type="EnsemblMetazoa" id="NP_001352146"/>
    </source>
</evidence>
<evidence type="ECO:0000256" key="15">
    <source>
        <dbReference type="RuleBase" id="RU000461"/>
    </source>
</evidence>
<evidence type="ECO:0000256" key="12">
    <source>
        <dbReference type="ARBA" id="ARBA00023033"/>
    </source>
</evidence>
<keyword evidence="11 14" id="KW-0408">Iron</keyword>
<dbReference type="GO" id="GO:0020037">
    <property type="term" value="F:heme binding"/>
    <property type="evidence" value="ECO:0007669"/>
    <property type="project" value="InterPro"/>
</dbReference>
<feature type="chain" id="PRO_5029909919" description="Cytochrome P450" evidence="16">
    <location>
        <begin position="24"/>
        <end position="517"/>
    </location>
</feature>
<keyword evidence="10 15" id="KW-0560">Oxidoreductase</keyword>
<dbReference type="RefSeq" id="NP_001352146.1">
    <property type="nucleotide sequence ID" value="NM_001365217.1"/>
</dbReference>
<dbReference type="OMA" id="GRNFLWY"/>
<dbReference type="AlphaFoldDB" id="A0A7M6UND0"/>
<evidence type="ECO:0000256" key="5">
    <source>
        <dbReference type="ARBA" id="ARBA00010617"/>
    </source>
</evidence>
<keyword evidence="13" id="KW-0472">Membrane</keyword>
<dbReference type="PRINTS" id="PR00463">
    <property type="entry name" value="EP450I"/>
</dbReference>
<dbReference type="GO" id="GO:0005789">
    <property type="term" value="C:endoplasmic reticulum membrane"/>
    <property type="evidence" value="ECO:0007669"/>
    <property type="project" value="UniProtKB-SubCell"/>
</dbReference>
<keyword evidence="12 15" id="KW-0503">Monooxygenase</keyword>
<dbReference type="InterPro" id="IPR017972">
    <property type="entry name" value="Cyt_P450_CS"/>
</dbReference>
<keyword evidence="16" id="KW-0732">Signal</keyword>
<evidence type="ECO:0000256" key="11">
    <source>
        <dbReference type="ARBA" id="ARBA00023004"/>
    </source>
</evidence>
<dbReference type="EnsemblMetazoa" id="NM_001365217">
    <property type="protein sequence ID" value="NP_001352146"/>
    <property type="gene ID" value="LOC112939937"/>
</dbReference>
<evidence type="ECO:0000256" key="7">
    <source>
        <dbReference type="ARBA" id="ARBA00022723"/>
    </source>
</evidence>
<dbReference type="Proteomes" id="UP000002358">
    <property type="component" value="Chromosome 3"/>
</dbReference>
<keyword evidence="18" id="KW-1185">Reference proteome</keyword>
<dbReference type="InterPro" id="IPR002401">
    <property type="entry name" value="Cyt_P450_E_grp-I"/>
</dbReference>
<dbReference type="InterPro" id="IPR001128">
    <property type="entry name" value="Cyt_P450"/>
</dbReference>
<dbReference type="KEGG" id="nvi:112939937"/>
<dbReference type="CDD" id="cd20628">
    <property type="entry name" value="CYP4"/>
    <property type="match status" value="1"/>
</dbReference>